<proteinExistence type="predicted"/>
<dbReference type="EMBL" id="MCFN01000743">
    <property type="protein sequence ID" value="OXB55461.1"/>
    <property type="molecule type" value="Genomic_DNA"/>
</dbReference>
<dbReference type="STRING" id="9009.A0A226MJK3"/>
<evidence type="ECO:0000256" key="1">
    <source>
        <dbReference type="SAM" id="Coils"/>
    </source>
</evidence>
<organism evidence="2 3">
    <name type="scientific">Callipepla squamata</name>
    <name type="common">Scaled quail</name>
    <dbReference type="NCBI Taxonomy" id="9009"/>
    <lineage>
        <taxon>Eukaryota</taxon>
        <taxon>Metazoa</taxon>
        <taxon>Chordata</taxon>
        <taxon>Craniata</taxon>
        <taxon>Vertebrata</taxon>
        <taxon>Euteleostomi</taxon>
        <taxon>Archelosauria</taxon>
        <taxon>Archosauria</taxon>
        <taxon>Dinosauria</taxon>
        <taxon>Saurischia</taxon>
        <taxon>Theropoda</taxon>
        <taxon>Coelurosauria</taxon>
        <taxon>Aves</taxon>
        <taxon>Neognathae</taxon>
        <taxon>Galloanserae</taxon>
        <taxon>Galliformes</taxon>
        <taxon>Odontophoridae</taxon>
        <taxon>Callipepla</taxon>
    </lineage>
</organism>
<evidence type="ECO:0000313" key="3">
    <source>
        <dbReference type="Proteomes" id="UP000198323"/>
    </source>
</evidence>
<dbReference type="GO" id="GO:0005737">
    <property type="term" value="C:cytoplasm"/>
    <property type="evidence" value="ECO:0007669"/>
    <property type="project" value="TreeGrafter"/>
</dbReference>
<dbReference type="Proteomes" id="UP000198323">
    <property type="component" value="Unassembled WGS sequence"/>
</dbReference>
<protein>
    <submittedName>
        <fullName evidence="2">Uncharacterized protein</fullName>
    </submittedName>
</protein>
<dbReference type="PANTHER" id="PTHR14165:SF3">
    <property type="entry name" value="MAJOR VAULT PROTEIN"/>
    <property type="match status" value="1"/>
</dbReference>
<sequence length="101" mass="10512">MQAQEVRAQRARAEAEAARAQALAAVEASKVRELAAALGPETIRDIARAGPELQVKLLQGLGLQSALITDGAAPLNLFSTARGLLGLEVPQEPSSSCRAQP</sequence>
<dbReference type="AlphaFoldDB" id="A0A226MJK3"/>
<evidence type="ECO:0000313" key="2">
    <source>
        <dbReference type="EMBL" id="OXB55461.1"/>
    </source>
</evidence>
<feature type="coiled-coil region" evidence="1">
    <location>
        <begin position="1"/>
        <end position="28"/>
    </location>
</feature>
<dbReference type="OrthoDB" id="6125719at2759"/>
<dbReference type="InterPro" id="IPR039059">
    <property type="entry name" value="MVP"/>
</dbReference>
<name>A0A226MJK3_CALSU</name>
<dbReference type="GO" id="GO:0005634">
    <property type="term" value="C:nucleus"/>
    <property type="evidence" value="ECO:0007669"/>
    <property type="project" value="TreeGrafter"/>
</dbReference>
<dbReference type="Gene3D" id="6.20.380.10">
    <property type="match status" value="1"/>
</dbReference>
<accession>A0A226MJK3</accession>
<dbReference type="PANTHER" id="PTHR14165">
    <property type="entry name" value="MAJOR VAULT PROTEIN"/>
    <property type="match status" value="1"/>
</dbReference>
<keyword evidence="1" id="KW-0175">Coiled coil</keyword>
<comment type="caution">
    <text evidence="2">The sequence shown here is derived from an EMBL/GenBank/DDBJ whole genome shotgun (WGS) entry which is preliminary data.</text>
</comment>
<reference evidence="2 3" key="1">
    <citation type="submission" date="2016-07" db="EMBL/GenBank/DDBJ databases">
        <title>Disparate Historic Effective Population Sizes Predicted by Modern Levels of Genome Diversity for the Scaled Quail (Callipepla squamata) and the Northern Bobwhite (Colinus virginianus): Inferences from First and Second Generation Draft Genome Assemblies for Sympatric New World Quail.</title>
        <authorList>
            <person name="Oldeschulte D.L."/>
            <person name="Halley Y.A."/>
            <person name="Bhattarai E.K."/>
            <person name="Brashear W.A."/>
            <person name="Hill J."/>
            <person name="Metz R.P."/>
            <person name="Johnson C.D."/>
            <person name="Rollins D."/>
            <person name="Peterson M.J."/>
            <person name="Bickhart D.M."/>
            <person name="Decker J.E."/>
            <person name="Seabury C.M."/>
        </authorList>
    </citation>
    <scope>NUCLEOTIDE SEQUENCE [LARGE SCALE GENOMIC DNA]</scope>
    <source>
        <strain evidence="2 3">Texas</strain>
        <tissue evidence="2">Leg muscle</tissue>
    </source>
</reference>
<keyword evidence="3" id="KW-1185">Reference proteome</keyword>
<gene>
    <name evidence="2" type="ORF">ASZ78_012580</name>
</gene>